<dbReference type="InParanoid" id="A0A554NBW7"/>
<evidence type="ECO:0000259" key="1">
    <source>
        <dbReference type="Pfam" id="PF26008"/>
    </source>
</evidence>
<dbReference type="EMBL" id="QMDX01000003">
    <property type="protein sequence ID" value="TSD14877.1"/>
    <property type="molecule type" value="Genomic_DNA"/>
</dbReference>
<sequence>MATDVIEQGECDAEELLGRIEGGDRIVVQTESFGGEHDLTLRFDGDVYYCDTPTRLHKHEDRDGMLECIRKYGFCET</sequence>
<accession>A0A554NBW7</accession>
<dbReference type="Proteomes" id="UP000319894">
    <property type="component" value="Unassembled WGS sequence"/>
</dbReference>
<dbReference type="AlphaFoldDB" id="A0A554NBW7"/>
<keyword evidence="3" id="KW-1185">Reference proteome</keyword>
<evidence type="ECO:0000313" key="2">
    <source>
        <dbReference type="EMBL" id="TSD14877.1"/>
    </source>
</evidence>
<feature type="domain" description="DUF8001" evidence="1">
    <location>
        <begin position="4"/>
        <end position="76"/>
    </location>
</feature>
<gene>
    <name evidence="2" type="ORF">DP107_07940</name>
</gene>
<proteinExistence type="predicted"/>
<dbReference type="Pfam" id="PF26008">
    <property type="entry name" value="DUF8001"/>
    <property type="match status" value="1"/>
</dbReference>
<evidence type="ECO:0000313" key="3">
    <source>
        <dbReference type="Proteomes" id="UP000319894"/>
    </source>
</evidence>
<protein>
    <recommendedName>
        <fullName evidence="1">DUF8001 domain-containing protein</fullName>
    </recommendedName>
</protein>
<organism evidence="2 3">
    <name type="scientific">Haloglomus irregulare</name>
    <dbReference type="NCBI Taxonomy" id="2234134"/>
    <lineage>
        <taxon>Archaea</taxon>
        <taxon>Methanobacteriati</taxon>
        <taxon>Methanobacteriota</taxon>
        <taxon>Stenosarchaea group</taxon>
        <taxon>Halobacteria</taxon>
        <taxon>Halobacteriales</taxon>
        <taxon>Natronomonadaceae</taxon>
        <taxon>Haloglomus</taxon>
    </lineage>
</organism>
<dbReference type="OrthoDB" id="258836at2157"/>
<reference evidence="2 3" key="1">
    <citation type="submission" date="2018-06" db="EMBL/GenBank/DDBJ databases">
        <title>Natronomonas sp. F16-60 a new haloarchaeon isolated from a solar saltern of Isla Cristina, Huelva, Spain.</title>
        <authorList>
            <person name="Duran-Viseras A."/>
            <person name="Sanchez-Porro C."/>
            <person name="Ventosa A."/>
        </authorList>
    </citation>
    <scope>NUCLEOTIDE SEQUENCE [LARGE SCALE GENOMIC DNA]</scope>
    <source>
        <strain evidence="2 3">F16-60</strain>
    </source>
</reference>
<dbReference type="InterPro" id="IPR058314">
    <property type="entry name" value="DUF8001"/>
</dbReference>
<name>A0A554NBW7_9EURY</name>
<dbReference type="RefSeq" id="WP_144261594.1">
    <property type="nucleotide sequence ID" value="NZ_QMDX01000003.1"/>
</dbReference>
<comment type="caution">
    <text evidence="2">The sequence shown here is derived from an EMBL/GenBank/DDBJ whole genome shotgun (WGS) entry which is preliminary data.</text>
</comment>